<evidence type="ECO:0000256" key="11">
    <source>
        <dbReference type="ARBA" id="ARBA00047960"/>
    </source>
</evidence>
<keyword evidence="10" id="KW-0413">Isomerase</keyword>
<organism evidence="14">
    <name type="scientific">Arion vulgaris</name>
    <dbReference type="NCBI Taxonomy" id="1028688"/>
    <lineage>
        <taxon>Eukaryota</taxon>
        <taxon>Metazoa</taxon>
        <taxon>Spiralia</taxon>
        <taxon>Lophotrochozoa</taxon>
        <taxon>Mollusca</taxon>
        <taxon>Gastropoda</taxon>
        <taxon>Heterobranchia</taxon>
        <taxon>Euthyneura</taxon>
        <taxon>Panpulmonata</taxon>
        <taxon>Eupulmonata</taxon>
        <taxon>Stylommatophora</taxon>
        <taxon>Helicina</taxon>
        <taxon>Arionoidea</taxon>
        <taxon>Arionidae</taxon>
        <taxon>Arion</taxon>
    </lineage>
</organism>
<dbReference type="InterPro" id="IPR004046">
    <property type="entry name" value="GST_C"/>
</dbReference>
<comment type="catalytic activity">
    <reaction evidence="1">
        <text>4-maleylacetoacetate = 4-fumarylacetoacetate</text>
        <dbReference type="Rhea" id="RHEA:14817"/>
        <dbReference type="ChEBI" id="CHEBI:17105"/>
        <dbReference type="ChEBI" id="CHEBI:18034"/>
        <dbReference type="EC" id="5.2.1.2"/>
    </reaction>
</comment>
<evidence type="ECO:0000259" key="13">
    <source>
        <dbReference type="PROSITE" id="PS50405"/>
    </source>
</evidence>
<dbReference type="GO" id="GO:0006559">
    <property type="term" value="P:L-phenylalanine catabolic process"/>
    <property type="evidence" value="ECO:0007669"/>
    <property type="project" value="UniProtKB-UniPathway"/>
</dbReference>
<sequence length="218" mass="24769">TVKMAGKVVLYSFYRSSASWRVRIALALKGIEYEYVPVDLFKDGGEQHTDAYKKLNPMGQVPTLYIDGHYLTQSLPIIEYLEEKYPEPALLPDDSFGRAQVRALAELINSGIQPLQNNTTIMMIGEKAEEWTRHHIEYGFKALENLLEQTSGVYSYGDNVTIADVFLVPQIFGAKRNKVDLSKFPNITRIHDVLAELPEFKAADVYRQPDTPEDVRVN</sequence>
<dbReference type="InterPro" id="IPR036249">
    <property type="entry name" value="Thioredoxin-like_sf"/>
</dbReference>
<comment type="subcellular location">
    <subcellularLocation>
        <location evidence="3">Cytoplasm</location>
    </subcellularLocation>
</comment>
<dbReference type="FunFam" id="3.40.30.10:FF:000041">
    <property type="entry name" value="Maleylacetoacetate isomerase isoform 1"/>
    <property type="match status" value="1"/>
</dbReference>
<comment type="catalytic activity">
    <reaction evidence="11">
        <text>RX + glutathione = an S-substituted glutathione + a halide anion + H(+)</text>
        <dbReference type="Rhea" id="RHEA:16437"/>
        <dbReference type="ChEBI" id="CHEBI:15378"/>
        <dbReference type="ChEBI" id="CHEBI:16042"/>
        <dbReference type="ChEBI" id="CHEBI:17792"/>
        <dbReference type="ChEBI" id="CHEBI:57925"/>
        <dbReference type="ChEBI" id="CHEBI:90779"/>
        <dbReference type="EC" id="2.5.1.18"/>
    </reaction>
</comment>
<evidence type="ECO:0000256" key="7">
    <source>
        <dbReference type="ARBA" id="ARBA00022679"/>
    </source>
</evidence>
<evidence type="ECO:0000256" key="10">
    <source>
        <dbReference type="ARBA" id="ARBA00023235"/>
    </source>
</evidence>
<dbReference type="FunFam" id="1.20.1050.10:FF:000010">
    <property type="entry name" value="Maleylacetoacetate isomerase isoform 1"/>
    <property type="match status" value="1"/>
</dbReference>
<dbReference type="InterPro" id="IPR034330">
    <property type="entry name" value="GST_Zeta_C"/>
</dbReference>
<feature type="non-terminal residue" evidence="14">
    <location>
        <position position="1"/>
    </location>
</feature>
<evidence type="ECO:0000256" key="9">
    <source>
        <dbReference type="ARBA" id="ARBA00023232"/>
    </source>
</evidence>
<dbReference type="AlphaFoldDB" id="A0A0B7A078"/>
<keyword evidence="7" id="KW-0808">Transferase</keyword>
<dbReference type="Gene3D" id="3.40.30.10">
    <property type="entry name" value="Glutaredoxin"/>
    <property type="match status" value="1"/>
</dbReference>
<dbReference type="EMBL" id="HACG01026626">
    <property type="protein sequence ID" value="CEK73491.1"/>
    <property type="molecule type" value="Transcribed_RNA"/>
</dbReference>
<dbReference type="InterPro" id="IPR040079">
    <property type="entry name" value="Glutathione_S-Trfase"/>
</dbReference>
<dbReference type="CDD" id="cd03191">
    <property type="entry name" value="GST_C_Zeta"/>
    <property type="match status" value="1"/>
</dbReference>
<evidence type="ECO:0000256" key="1">
    <source>
        <dbReference type="ARBA" id="ARBA00001622"/>
    </source>
</evidence>
<proteinExistence type="inferred from homology"/>
<feature type="domain" description="GST C-terminal" evidence="13">
    <location>
        <begin position="94"/>
        <end position="213"/>
    </location>
</feature>
<evidence type="ECO:0000256" key="2">
    <source>
        <dbReference type="ARBA" id="ARBA00001955"/>
    </source>
</evidence>
<dbReference type="GO" id="GO:0006572">
    <property type="term" value="P:L-tyrosine catabolic process"/>
    <property type="evidence" value="ECO:0007669"/>
    <property type="project" value="UniProtKB-KW"/>
</dbReference>
<dbReference type="GO" id="GO:0016034">
    <property type="term" value="F:maleylacetoacetate isomerase activity"/>
    <property type="evidence" value="ECO:0007669"/>
    <property type="project" value="UniProtKB-EC"/>
</dbReference>
<keyword evidence="9" id="KW-0585">Phenylalanine catabolism</keyword>
<evidence type="ECO:0000313" key="14">
    <source>
        <dbReference type="EMBL" id="CEK73491.1"/>
    </source>
</evidence>
<dbReference type="PROSITE" id="PS51354">
    <property type="entry name" value="GLUTAREDOXIN_2"/>
    <property type="match status" value="1"/>
</dbReference>
<comment type="pathway">
    <text evidence="4">Amino-acid degradation; L-phenylalanine degradation; acetoacetate and fumarate from L-phenylalanine: step 5/6.</text>
</comment>
<keyword evidence="8" id="KW-0828">Tyrosine catabolism</keyword>
<dbReference type="PROSITE" id="PS50405">
    <property type="entry name" value="GST_CTER"/>
    <property type="match status" value="1"/>
</dbReference>
<dbReference type="InterPro" id="IPR010987">
    <property type="entry name" value="Glutathione-S-Trfase_C-like"/>
</dbReference>
<dbReference type="Pfam" id="PF14497">
    <property type="entry name" value="GST_C_3"/>
    <property type="match status" value="1"/>
</dbReference>
<dbReference type="SFLD" id="SFLDG00358">
    <property type="entry name" value="Main_(cytGST)"/>
    <property type="match status" value="1"/>
</dbReference>
<dbReference type="PROSITE" id="PS50404">
    <property type="entry name" value="GST_NTER"/>
    <property type="match status" value="1"/>
</dbReference>
<accession>A0A0B7A078</accession>
<comment type="cofactor">
    <cofactor evidence="2">
        <name>glutathione</name>
        <dbReference type="ChEBI" id="CHEBI:57925"/>
    </cofactor>
</comment>
<name>A0A0B7A078_9EUPU</name>
<evidence type="ECO:0000256" key="8">
    <source>
        <dbReference type="ARBA" id="ARBA00022878"/>
    </source>
</evidence>
<dbReference type="SUPFAM" id="SSF52833">
    <property type="entry name" value="Thioredoxin-like"/>
    <property type="match status" value="1"/>
</dbReference>
<dbReference type="InterPro" id="IPR005955">
    <property type="entry name" value="GST_Zeta"/>
</dbReference>
<dbReference type="PANTHER" id="PTHR42673:SF4">
    <property type="entry name" value="MALEYLACETOACETATE ISOMERASE"/>
    <property type="match status" value="1"/>
</dbReference>
<reference evidence="14" key="1">
    <citation type="submission" date="2014-12" db="EMBL/GenBank/DDBJ databases">
        <title>Insight into the proteome of Arion vulgaris.</title>
        <authorList>
            <person name="Aradska J."/>
            <person name="Bulat T."/>
            <person name="Smidak R."/>
            <person name="Sarate P."/>
            <person name="Gangsoo J."/>
            <person name="Sialana F."/>
            <person name="Bilban M."/>
            <person name="Lubec G."/>
        </authorList>
    </citation>
    <scope>NUCLEOTIDE SEQUENCE</scope>
    <source>
        <tissue evidence="14">Skin</tissue>
    </source>
</reference>
<dbReference type="PANTHER" id="PTHR42673">
    <property type="entry name" value="MALEYLACETOACETATE ISOMERASE"/>
    <property type="match status" value="1"/>
</dbReference>
<dbReference type="GO" id="GO:0006749">
    <property type="term" value="P:glutathione metabolic process"/>
    <property type="evidence" value="ECO:0007669"/>
    <property type="project" value="TreeGrafter"/>
</dbReference>
<evidence type="ECO:0000256" key="6">
    <source>
        <dbReference type="ARBA" id="ARBA00022490"/>
    </source>
</evidence>
<dbReference type="InterPro" id="IPR036282">
    <property type="entry name" value="Glutathione-S-Trfase_C_sf"/>
</dbReference>
<dbReference type="GO" id="GO:0004364">
    <property type="term" value="F:glutathione transferase activity"/>
    <property type="evidence" value="ECO:0007669"/>
    <property type="project" value="UniProtKB-EC"/>
</dbReference>
<dbReference type="SFLD" id="SFLDS00019">
    <property type="entry name" value="Glutathione_Transferase_(cytos"/>
    <property type="match status" value="1"/>
</dbReference>
<dbReference type="UniPathway" id="UPA00139">
    <property type="reaction ID" value="UER00340"/>
</dbReference>
<dbReference type="Pfam" id="PF13417">
    <property type="entry name" value="GST_N_3"/>
    <property type="match status" value="1"/>
</dbReference>
<gene>
    <name evidence="14" type="primary">ORF86986</name>
</gene>
<evidence type="ECO:0000256" key="3">
    <source>
        <dbReference type="ARBA" id="ARBA00004496"/>
    </source>
</evidence>
<keyword evidence="6" id="KW-0963">Cytoplasm</keyword>
<comment type="similarity">
    <text evidence="5">Belongs to the GST superfamily. Zeta family.</text>
</comment>
<dbReference type="GO" id="GO:0005737">
    <property type="term" value="C:cytoplasm"/>
    <property type="evidence" value="ECO:0007669"/>
    <property type="project" value="UniProtKB-SubCell"/>
</dbReference>
<evidence type="ECO:0000256" key="5">
    <source>
        <dbReference type="ARBA" id="ARBA00010007"/>
    </source>
</evidence>
<evidence type="ECO:0000259" key="12">
    <source>
        <dbReference type="PROSITE" id="PS50404"/>
    </source>
</evidence>
<dbReference type="Gene3D" id="1.20.1050.10">
    <property type="match status" value="1"/>
</dbReference>
<dbReference type="InterPro" id="IPR034333">
    <property type="entry name" value="GST_Zeta_N"/>
</dbReference>
<feature type="domain" description="GST N-terminal" evidence="12">
    <location>
        <begin position="6"/>
        <end position="89"/>
    </location>
</feature>
<dbReference type="CDD" id="cd03042">
    <property type="entry name" value="GST_N_Zeta"/>
    <property type="match status" value="1"/>
</dbReference>
<dbReference type="SUPFAM" id="SSF47616">
    <property type="entry name" value="GST C-terminal domain-like"/>
    <property type="match status" value="1"/>
</dbReference>
<evidence type="ECO:0000256" key="4">
    <source>
        <dbReference type="ARBA" id="ARBA00004671"/>
    </source>
</evidence>
<dbReference type="InterPro" id="IPR004045">
    <property type="entry name" value="Glutathione_S-Trfase_N"/>
</dbReference>
<protein>
    <submittedName>
        <fullName evidence="14">Uncharacterized protein</fullName>
    </submittedName>
</protein>
<dbReference type="NCBIfam" id="TIGR01262">
    <property type="entry name" value="maiA"/>
    <property type="match status" value="1"/>
</dbReference>